<feature type="compositionally biased region" description="Basic and acidic residues" evidence="1">
    <location>
        <begin position="55"/>
        <end position="80"/>
    </location>
</feature>
<sequence length="370" mass="42841">MPAKNAKKKGPYSRDRKAKNARNYMAKLKPSELIKQRAKDNKKHAVLYALKKLRGSQEYENSSKEVQEEMESQTREDALTKHSQKILKSLNLLHETDDPVSESDMDESENESESESDELVESDEPDEPDGSDGSDGSKSDVNEDENESVELQVEDTTMTEEENTPEHKNLSQNIILPPTIKQTDSDKFNPGMEKYTQAIMMRAGIPVWIESWRPVVNECLEIIESLRSPGSKESLNIEWVMGEKDGQRIPLYPSKPPHKIFKRRHRAVWRNLASWGSNILKNDENEAISLPGPNVWWSTLENYSPLRHGFWVPKTGAKYRRAWDLVRSDEWHKHENILELINDFGNSEILNDEKRGERLVRRNPHDYFIF</sequence>
<dbReference type="Proteomes" id="UP000297229">
    <property type="component" value="Unassembled WGS sequence"/>
</dbReference>
<organism evidence="2 3">
    <name type="scientific">Botrytis elliptica</name>
    <dbReference type="NCBI Taxonomy" id="278938"/>
    <lineage>
        <taxon>Eukaryota</taxon>
        <taxon>Fungi</taxon>
        <taxon>Dikarya</taxon>
        <taxon>Ascomycota</taxon>
        <taxon>Pezizomycotina</taxon>
        <taxon>Leotiomycetes</taxon>
        <taxon>Helotiales</taxon>
        <taxon>Sclerotiniaceae</taxon>
        <taxon>Botrytis</taxon>
    </lineage>
</organism>
<feature type="compositionally biased region" description="Basic residues" evidence="1">
    <location>
        <begin position="1"/>
        <end position="20"/>
    </location>
</feature>
<comment type="caution">
    <text evidence="2">The sequence shown here is derived from an EMBL/GenBank/DDBJ whole genome shotgun (WGS) entry which is preliminary data.</text>
</comment>
<accession>A0A4Z1J2R3</accession>
<evidence type="ECO:0000313" key="2">
    <source>
        <dbReference type="EMBL" id="TGO65920.1"/>
    </source>
</evidence>
<feature type="region of interest" description="Disordered" evidence="1">
    <location>
        <begin position="1"/>
        <end position="40"/>
    </location>
</feature>
<reference evidence="2 3" key="1">
    <citation type="submission" date="2017-12" db="EMBL/GenBank/DDBJ databases">
        <title>Comparative genomics of Botrytis spp.</title>
        <authorList>
            <person name="Valero-Jimenez C.A."/>
            <person name="Tapia P."/>
            <person name="Veloso J."/>
            <person name="Silva-Moreno E."/>
            <person name="Staats M."/>
            <person name="Valdes J.H."/>
            <person name="Van Kan J.A.L."/>
        </authorList>
    </citation>
    <scope>NUCLEOTIDE SEQUENCE [LARGE SCALE GENOMIC DNA]</scope>
    <source>
        <strain evidence="2 3">Be9601</strain>
    </source>
</reference>
<evidence type="ECO:0000256" key="1">
    <source>
        <dbReference type="SAM" id="MobiDB-lite"/>
    </source>
</evidence>
<protein>
    <submittedName>
        <fullName evidence="2">Uncharacterized protein</fullName>
    </submittedName>
</protein>
<feature type="compositionally biased region" description="Basic and acidic residues" evidence="1">
    <location>
        <begin position="29"/>
        <end position="39"/>
    </location>
</feature>
<keyword evidence="3" id="KW-1185">Reference proteome</keyword>
<name>A0A4Z1J2R3_9HELO</name>
<dbReference type="AlphaFoldDB" id="A0A4Z1J2R3"/>
<feature type="region of interest" description="Disordered" evidence="1">
    <location>
        <begin position="54"/>
        <end position="172"/>
    </location>
</feature>
<gene>
    <name evidence="2" type="ORF">BELL_0991g00020</name>
</gene>
<evidence type="ECO:0000313" key="3">
    <source>
        <dbReference type="Proteomes" id="UP000297229"/>
    </source>
</evidence>
<feature type="compositionally biased region" description="Acidic residues" evidence="1">
    <location>
        <begin position="98"/>
        <end position="132"/>
    </location>
</feature>
<dbReference type="OrthoDB" id="3501647at2759"/>
<proteinExistence type="predicted"/>
<dbReference type="EMBL" id="PQXM01000989">
    <property type="protein sequence ID" value="TGO65920.1"/>
    <property type="molecule type" value="Genomic_DNA"/>
</dbReference>